<proteinExistence type="predicted"/>
<evidence type="ECO:0000313" key="2">
    <source>
        <dbReference type="EMBL" id="ACV26143.1"/>
    </source>
</evidence>
<organism evidence="2 3">
    <name type="scientific">Kangiella koreensis (strain DSM 16069 / JCM 12317 / KCTC 12182 / SW-125)</name>
    <dbReference type="NCBI Taxonomy" id="523791"/>
    <lineage>
        <taxon>Bacteria</taxon>
        <taxon>Pseudomonadati</taxon>
        <taxon>Pseudomonadota</taxon>
        <taxon>Gammaproteobacteria</taxon>
        <taxon>Kangiellales</taxon>
        <taxon>Kangiellaceae</taxon>
        <taxon>Kangiella</taxon>
    </lineage>
</organism>
<dbReference type="KEGG" id="kko:Kkor_0723"/>
<keyword evidence="3" id="KW-1185">Reference proteome</keyword>
<keyword evidence="1" id="KW-0472">Membrane</keyword>
<dbReference type="AlphaFoldDB" id="C7RA24"/>
<dbReference type="EMBL" id="CP001707">
    <property type="protein sequence ID" value="ACV26143.1"/>
    <property type="molecule type" value="Genomic_DNA"/>
</dbReference>
<protein>
    <submittedName>
        <fullName evidence="2">Uncharacterized protein</fullName>
    </submittedName>
</protein>
<name>C7RA24_KANKD</name>
<sequence>MGAPLSIYRVVGVSPLGDLLFLIRVRKRRQKEARPEIEVSLRSTTFVSAKPLNAP</sequence>
<dbReference type="InParanoid" id="C7RA24"/>
<evidence type="ECO:0000313" key="3">
    <source>
        <dbReference type="Proteomes" id="UP000001231"/>
    </source>
</evidence>
<feature type="transmembrane region" description="Helical" evidence="1">
    <location>
        <begin position="6"/>
        <end position="25"/>
    </location>
</feature>
<dbReference type="Proteomes" id="UP000001231">
    <property type="component" value="Chromosome"/>
</dbReference>
<evidence type="ECO:0000256" key="1">
    <source>
        <dbReference type="SAM" id="Phobius"/>
    </source>
</evidence>
<reference evidence="2 3" key="1">
    <citation type="journal article" date="2009" name="Stand. Genomic Sci.">
        <title>Complete genome sequence of Kangiella koreensis type strain (SW-125).</title>
        <authorList>
            <person name="Han C."/>
            <person name="Sikorski J."/>
            <person name="Lapidus A."/>
            <person name="Nolan M."/>
            <person name="Glavina Del Rio T."/>
            <person name="Tice H."/>
            <person name="Cheng J.F."/>
            <person name="Lucas S."/>
            <person name="Chen F."/>
            <person name="Copeland A."/>
            <person name="Ivanova N."/>
            <person name="Mavromatis K."/>
            <person name="Ovchinnikova G."/>
            <person name="Pati A."/>
            <person name="Bruce D."/>
            <person name="Goodwin L."/>
            <person name="Pitluck S."/>
            <person name="Chen A."/>
            <person name="Palaniappan K."/>
            <person name="Land M."/>
            <person name="Hauser L."/>
            <person name="Chang Y.J."/>
            <person name="Jeffries C.D."/>
            <person name="Chain P."/>
            <person name="Saunders E."/>
            <person name="Brettin T."/>
            <person name="Goker M."/>
            <person name="Tindall B.J."/>
            <person name="Bristow J."/>
            <person name="Eisen J.A."/>
            <person name="Markowitz V."/>
            <person name="Hugenholtz P."/>
            <person name="Kyrpides N.C."/>
            <person name="Klenk H.P."/>
            <person name="Detter J.C."/>
        </authorList>
    </citation>
    <scope>NUCLEOTIDE SEQUENCE [LARGE SCALE GENOMIC DNA]</scope>
    <source>
        <strain evidence="3">DSM 16069 / KCTC 12182 / SW-125</strain>
    </source>
</reference>
<keyword evidence="1" id="KW-1133">Transmembrane helix</keyword>
<keyword evidence="1" id="KW-0812">Transmembrane</keyword>
<gene>
    <name evidence="2" type="ordered locus">Kkor_0723</name>
</gene>
<accession>C7RA24</accession>
<dbReference type="HOGENOM" id="CLU_3026210_0_0_6"/>